<organism evidence="11">
    <name type="scientific">Cydia fagiglandana</name>
    <dbReference type="NCBI Taxonomy" id="1458189"/>
    <lineage>
        <taxon>Eukaryota</taxon>
        <taxon>Metazoa</taxon>
        <taxon>Ecdysozoa</taxon>
        <taxon>Arthropoda</taxon>
        <taxon>Hexapoda</taxon>
        <taxon>Insecta</taxon>
        <taxon>Pterygota</taxon>
        <taxon>Neoptera</taxon>
        <taxon>Endopterygota</taxon>
        <taxon>Lepidoptera</taxon>
        <taxon>Glossata</taxon>
        <taxon>Ditrysia</taxon>
        <taxon>Tortricoidea</taxon>
        <taxon>Tortricidae</taxon>
        <taxon>Olethreutinae</taxon>
        <taxon>Grapholitini</taxon>
        <taxon>Cydia</taxon>
    </lineage>
</organism>
<comment type="subcellular location">
    <subcellularLocation>
        <location evidence="1 10">Cell membrane</location>
        <topology evidence="1 10">Multi-pass membrane protein</topology>
    </subcellularLocation>
</comment>
<evidence type="ECO:0000256" key="1">
    <source>
        <dbReference type="ARBA" id="ARBA00004651"/>
    </source>
</evidence>
<keyword evidence="4 10" id="KW-0812">Transmembrane</keyword>
<feature type="transmembrane region" description="Helical" evidence="10">
    <location>
        <begin position="294"/>
        <end position="315"/>
    </location>
</feature>
<feature type="transmembrane region" description="Helical" evidence="10">
    <location>
        <begin position="140"/>
        <end position="163"/>
    </location>
</feature>
<evidence type="ECO:0000256" key="6">
    <source>
        <dbReference type="ARBA" id="ARBA00022989"/>
    </source>
</evidence>
<evidence type="ECO:0000256" key="3">
    <source>
        <dbReference type="ARBA" id="ARBA00022606"/>
    </source>
</evidence>
<evidence type="ECO:0000256" key="9">
    <source>
        <dbReference type="ARBA" id="ARBA00023224"/>
    </source>
</evidence>
<dbReference type="PANTHER" id="PTHR21137:SF35">
    <property type="entry name" value="ODORANT RECEPTOR 19A-RELATED"/>
    <property type="match status" value="1"/>
</dbReference>
<reference evidence="11" key="1">
    <citation type="journal article" date="2017" name="Sci. Rep.">
        <title>Antennal transcriptomes of three tortricid moths reveal putative conserved chemosensory receptors for social and habitat olfactory cues.</title>
        <authorList>
            <person name="Gonzalez F."/>
            <person name="Witzgall P."/>
            <person name="Walker W.B."/>
        </authorList>
    </citation>
    <scope>NUCLEOTIDE SEQUENCE</scope>
</reference>
<dbReference type="InterPro" id="IPR004117">
    <property type="entry name" value="7tm6_olfct_rcpt"/>
</dbReference>
<evidence type="ECO:0000256" key="4">
    <source>
        <dbReference type="ARBA" id="ARBA00022692"/>
    </source>
</evidence>
<dbReference type="EMBL" id="KY283642">
    <property type="protein sequence ID" value="AST36301.1"/>
    <property type="molecule type" value="mRNA"/>
</dbReference>
<accession>A0A223HD56</accession>
<protein>
    <recommendedName>
        <fullName evidence="10">Odorant receptor</fullName>
    </recommendedName>
</protein>
<feature type="transmembrane region" description="Helical" evidence="10">
    <location>
        <begin position="51"/>
        <end position="71"/>
    </location>
</feature>
<feature type="transmembrane region" description="Helical" evidence="10">
    <location>
        <begin position="210"/>
        <end position="235"/>
    </location>
</feature>
<dbReference type="Pfam" id="PF02949">
    <property type="entry name" value="7tm_6"/>
    <property type="match status" value="1"/>
</dbReference>
<gene>
    <name evidence="11" type="primary">OR</name>
</gene>
<dbReference type="GO" id="GO:0005886">
    <property type="term" value="C:plasma membrane"/>
    <property type="evidence" value="ECO:0007669"/>
    <property type="project" value="UniProtKB-SubCell"/>
</dbReference>
<dbReference type="GO" id="GO:0007165">
    <property type="term" value="P:signal transduction"/>
    <property type="evidence" value="ECO:0007669"/>
    <property type="project" value="UniProtKB-KW"/>
</dbReference>
<comment type="similarity">
    <text evidence="10">Belongs to the insect chemoreceptor superfamily. Heteromeric odorant receptor channel (TC 1.A.69) family.</text>
</comment>
<sequence>MTTQISFRERSLDLDYMRAIRLYLDTAGHWPNEQFGPKTMRTRILYIYHKLMLTILVYAEISALCLIRVRMTTLDFIDLGQDYLSICISFVMITRMTLILQGKFCSLIKNFVSKFHLLEHKHESELAAKEYRKVDKMCRIATLFILLQCLFGQVMFNAVPIYVNVQAGLFTDRAHRPPNVTFVHSVNYYFIIDQYEDAIGYTMVSFLNAYISYICGVSFCGLDLLIYIIVFHILGHFNILVAKMRNFPTPLSCPDKSEESSEREYNEEAFKILKNLIQHDQLIKEFLNDTSNTFDITLCLCLLFHVISGCISLLAISPMTAEALTRYGPLIFILYTQLIQMSVIFELINSKVRLRNLSNTLSDEVYALPWEVMDERNRKTVLLFLVNVQQPSSLKAGGLVPVGVLTMSQIIRNSFSYFLMLRTLGNV</sequence>
<dbReference type="GO" id="GO:0004984">
    <property type="term" value="F:olfactory receptor activity"/>
    <property type="evidence" value="ECO:0007669"/>
    <property type="project" value="InterPro"/>
</dbReference>
<keyword evidence="8 10" id="KW-0675">Receptor</keyword>
<dbReference type="GO" id="GO:0005549">
    <property type="term" value="F:odorant binding"/>
    <property type="evidence" value="ECO:0007669"/>
    <property type="project" value="InterPro"/>
</dbReference>
<evidence type="ECO:0000256" key="5">
    <source>
        <dbReference type="ARBA" id="ARBA00022725"/>
    </source>
</evidence>
<evidence type="ECO:0000256" key="10">
    <source>
        <dbReference type="RuleBase" id="RU351113"/>
    </source>
</evidence>
<name>A0A223HD56_9NEOP</name>
<keyword evidence="5 10" id="KW-0552">Olfaction</keyword>
<proteinExistence type="evidence at transcript level"/>
<evidence type="ECO:0000256" key="2">
    <source>
        <dbReference type="ARBA" id="ARBA00022475"/>
    </source>
</evidence>
<keyword evidence="2" id="KW-1003">Cell membrane</keyword>
<evidence type="ECO:0000256" key="7">
    <source>
        <dbReference type="ARBA" id="ARBA00023136"/>
    </source>
</evidence>
<feature type="transmembrane region" description="Helical" evidence="10">
    <location>
        <begin position="83"/>
        <end position="100"/>
    </location>
</feature>
<dbReference type="PANTHER" id="PTHR21137">
    <property type="entry name" value="ODORANT RECEPTOR"/>
    <property type="match status" value="1"/>
</dbReference>
<feature type="transmembrane region" description="Helical" evidence="10">
    <location>
        <begin position="327"/>
        <end position="348"/>
    </location>
</feature>
<dbReference type="AlphaFoldDB" id="A0A223HD56"/>
<evidence type="ECO:0000313" key="11">
    <source>
        <dbReference type="EMBL" id="AST36301.1"/>
    </source>
</evidence>
<evidence type="ECO:0000256" key="8">
    <source>
        <dbReference type="ARBA" id="ARBA00023170"/>
    </source>
</evidence>
<keyword evidence="3 10" id="KW-0716">Sensory transduction</keyword>
<keyword evidence="9 10" id="KW-0807">Transducer</keyword>
<keyword evidence="6 10" id="KW-1133">Transmembrane helix</keyword>
<comment type="caution">
    <text evidence="10">Lacks conserved residue(s) required for the propagation of feature annotation.</text>
</comment>
<keyword evidence="7 10" id="KW-0472">Membrane</keyword>